<evidence type="ECO:0000313" key="9">
    <source>
        <dbReference type="EMBL" id="KAF2490411.1"/>
    </source>
</evidence>
<feature type="domain" description="UCH catalytic" evidence="8">
    <location>
        <begin position="23"/>
        <end position="257"/>
    </location>
</feature>
<dbReference type="PROSITE" id="PS52048">
    <property type="entry name" value="UCH_DOMAIN"/>
    <property type="match status" value="1"/>
</dbReference>
<name>A0A6A6QE36_9PEZI</name>
<evidence type="ECO:0000259" key="8">
    <source>
        <dbReference type="PROSITE" id="PS52048"/>
    </source>
</evidence>
<dbReference type="InterPro" id="IPR001578">
    <property type="entry name" value="Peptidase_C12_UCH"/>
</dbReference>
<dbReference type="Gene3D" id="3.40.532.10">
    <property type="entry name" value="Peptidase C12, ubiquitin carboxyl-terminal hydrolase"/>
    <property type="match status" value="1"/>
</dbReference>
<dbReference type="Proteomes" id="UP000799750">
    <property type="component" value="Unassembled WGS sequence"/>
</dbReference>
<dbReference type="GO" id="GO:0005737">
    <property type="term" value="C:cytoplasm"/>
    <property type="evidence" value="ECO:0007669"/>
    <property type="project" value="TreeGrafter"/>
</dbReference>
<dbReference type="EC" id="3.4.19.12" evidence="7"/>
<dbReference type="FunFam" id="3.40.532.10:FF:000008">
    <property type="entry name" value="Ubiquitin carboxyl-terminal hydrolase"/>
    <property type="match status" value="1"/>
</dbReference>
<keyword evidence="5 7" id="KW-0788">Thiol protease</keyword>
<dbReference type="GO" id="GO:0016579">
    <property type="term" value="P:protein deubiquitination"/>
    <property type="evidence" value="ECO:0007669"/>
    <property type="project" value="TreeGrafter"/>
</dbReference>
<dbReference type="InterPro" id="IPR038765">
    <property type="entry name" value="Papain-like_cys_pep_sf"/>
</dbReference>
<evidence type="ECO:0000256" key="3">
    <source>
        <dbReference type="ARBA" id="ARBA00022786"/>
    </source>
</evidence>
<accession>A0A6A6QE36</accession>
<dbReference type="PANTHER" id="PTHR10589:SF41">
    <property type="entry name" value="UBIQUITIN CARBOXYL-TERMINAL HYDROLASE"/>
    <property type="match status" value="1"/>
</dbReference>
<dbReference type="OrthoDB" id="427186at2759"/>
<keyword evidence="2 7" id="KW-0645">Protease</keyword>
<proteinExistence type="inferred from homology"/>
<comment type="similarity">
    <text evidence="6 7">Belongs to the peptidase C12 family.</text>
</comment>
<organism evidence="9 10">
    <name type="scientific">Lophium mytilinum</name>
    <dbReference type="NCBI Taxonomy" id="390894"/>
    <lineage>
        <taxon>Eukaryota</taxon>
        <taxon>Fungi</taxon>
        <taxon>Dikarya</taxon>
        <taxon>Ascomycota</taxon>
        <taxon>Pezizomycotina</taxon>
        <taxon>Dothideomycetes</taxon>
        <taxon>Pleosporomycetidae</taxon>
        <taxon>Mytilinidiales</taxon>
        <taxon>Mytilinidiaceae</taxon>
        <taxon>Lophium</taxon>
    </lineage>
</organism>
<dbReference type="PRINTS" id="PR00707">
    <property type="entry name" value="UBCTHYDRLASE"/>
</dbReference>
<evidence type="ECO:0000256" key="6">
    <source>
        <dbReference type="PROSITE-ProRule" id="PRU01393"/>
    </source>
</evidence>
<dbReference type="InterPro" id="IPR036959">
    <property type="entry name" value="Peptidase_C12_UCH_sf"/>
</dbReference>
<evidence type="ECO:0000256" key="2">
    <source>
        <dbReference type="ARBA" id="ARBA00022670"/>
    </source>
</evidence>
<evidence type="ECO:0000313" key="10">
    <source>
        <dbReference type="Proteomes" id="UP000799750"/>
    </source>
</evidence>
<evidence type="ECO:0000256" key="7">
    <source>
        <dbReference type="RuleBase" id="RU361215"/>
    </source>
</evidence>
<dbReference type="CDD" id="cd09616">
    <property type="entry name" value="Peptidase_C12_UCH_L1_L3"/>
    <property type="match status" value="1"/>
</dbReference>
<dbReference type="GO" id="GO:0006511">
    <property type="term" value="P:ubiquitin-dependent protein catabolic process"/>
    <property type="evidence" value="ECO:0007669"/>
    <property type="project" value="UniProtKB-UniRule"/>
</dbReference>
<comment type="catalytic activity">
    <reaction evidence="1 7">
        <text>Thiol-dependent hydrolysis of ester, thioester, amide, peptide and isopeptide bonds formed by the C-terminal Gly of ubiquitin (a 76-residue protein attached to proteins as an intracellular targeting signal).</text>
        <dbReference type="EC" id="3.4.19.12"/>
    </reaction>
</comment>
<protein>
    <recommendedName>
        <fullName evidence="7">Ubiquitin carboxyl-terminal hydrolase</fullName>
        <ecNumber evidence="7">3.4.19.12</ecNumber>
    </recommendedName>
</protein>
<keyword evidence="3 7" id="KW-0833">Ubl conjugation pathway</keyword>
<dbReference type="EMBL" id="MU004197">
    <property type="protein sequence ID" value="KAF2490411.1"/>
    <property type="molecule type" value="Genomic_DNA"/>
</dbReference>
<dbReference type="AlphaFoldDB" id="A0A6A6QE36"/>
<keyword evidence="10" id="KW-1185">Reference proteome</keyword>
<dbReference type="PANTHER" id="PTHR10589">
    <property type="entry name" value="UBIQUITIN CARBOXYL-TERMINAL HYDROLASE"/>
    <property type="match status" value="1"/>
</dbReference>
<dbReference type="Pfam" id="PF01088">
    <property type="entry name" value="Peptidase_C12"/>
    <property type="match status" value="1"/>
</dbReference>
<keyword evidence="4 7" id="KW-0378">Hydrolase</keyword>
<gene>
    <name evidence="9" type="ORF">BU16DRAFT_152069</name>
</gene>
<dbReference type="SUPFAM" id="SSF54001">
    <property type="entry name" value="Cysteine proteinases"/>
    <property type="match status" value="1"/>
</dbReference>
<evidence type="ECO:0000256" key="4">
    <source>
        <dbReference type="ARBA" id="ARBA00022801"/>
    </source>
</evidence>
<reference evidence="9" key="1">
    <citation type="journal article" date="2020" name="Stud. Mycol.">
        <title>101 Dothideomycetes genomes: a test case for predicting lifestyles and emergence of pathogens.</title>
        <authorList>
            <person name="Haridas S."/>
            <person name="Albert R."/>
            <person name="Binder M."/>
            <person name="Bloem J."/>
            <person name="Labutti K."/>
            <person name="Salamov A."/>
            <person name="Andreopoulos B."/>
            <person name="Baker S."/>
            <person name="Barry K."/>
            <person name="Bills G."/>
            <person name="Bluhm B."/>
            <person name="Cannon C."/>
            <person name="Castanera R."/>
            <person name="Culley D."/>
            <person name="Daum C."/>
            <person name="Ezra D."/>
            <person name="Gonzalez J."/>
            <person name="Henrissat B."/>
            <person name="Kuo A."/>
            <person name="Liang C."/>
            <person name="Lipzen A."/>
            <person name="Lutzoni F."/>
            <person name="Magnuson J."/>
            <person name="Mondo S."/>
            <person name="Nolan M."/>
            <person name="Ohm R."/>
            <person name="Pangilinan J."/>
            <person name="Park H.-J."/>
            <person name="Ramirez L."/>
            <person name="Alfaro M."/>
            <person name="Sun H."/>
            <person name="Tritt A."/>
            <person name="Yoshinaga Y."/>
            <person name="Zwiers L.-H."/>
            <person name="Turgeon B."/>
            <person name="Goodwin S."/>
            <person name="Spatafora J."/>
            <person name="Crous P."/>
            <person name="Grigoriev I."/>
        </authorList>
    </citation>
    <scope>NUCLEOTIDE SEQUENCE</scope>
    <source>
        <strain evidence="9">CBS 269.34</strain>
    </source>
</reference>
<dbReference type="GO" id="GO:0004843">
    <property type="term" value="F:cysteine-type deubiquitinase activity"/>
    <property type="evidence" value="ECO:0007669"/>
    <property type="project" value="UniProtKB-EC"/>
</dbReference>
<evidence type="ECO:0000256" key="5">
    <source>
        <dbReference type="ARBA" id="ARBA00022807"/>
    </source>
</evidence>
<sequence>MGEPSSYGGGAATSGAPYESAREFTMLENNPEVMNELAHKLGVSNELAFHDVYSLYESDMLAMVPRPVFALLTTIPMTEVWKQDRDAEDSSLEWYKGAGSEEPAIWFQQTIIHGCGLIGLLHCVSNGTPLEMVVPGSKLADFLKEVVPLGMDERAKFLRESDFMYEASESVAKRGDSNLLTPGDEGDINHFVALVKGADGNLWELEGARKGPLNRGALAEDEDALSERALELGIRRLIEMQRKAGVDLPFSCIALGPRVN</sequence>
<evidence type="ECO:0000256" key="1">
    <source>
        <dbReference type="ARBA" id="ARBA00000707"/>
    </source>
</evidence>
<comment type="caution">
    <text evidence="6">Lacks conserved residue(s) required for the propagation of feature annotation.</text>
</comment>